<dbReference type="InterPro" id="IPR029058">
    <property type="entry name" value="AB_hydrolase_fold"/>
</dbReference>
<evidence type="ECO:0000256" key="1">
    <source>
        <dbReference type="ARBA" id="ARBA00022801"/>
    </source>
</evidence>
<dbReference type="InterPro" id="IPR036291">
    <property type="entry name" value="NAD(P)-bd_dom_sf"/>
</dbReference>
<accession>A0A853BZ06</accession>
<evidence type="ECO:0000313" key="6">
    <source>
        <dbReference type="Proteomes" id="UP000530424"/>
    </source>
</evidence>
<dbReference type="Pfam" id="PF13460">
    <property type="entry name" value="NAD_binding_10"/>
    <property type="match status" value="1"/>
</dbReference>
<dbReference type="InterPro" id="IPR000073">
    <property type="entry name" value="AB_hydrolase_1"/>
</dbReference>
<dbReference type="SUPFAM" id="SSF51735">
    <property type="entry name" value="NAD(P)-binding Rossmann-fold domains"/>
    <property type="match status" value="1"/>
</dbReference>
<dbReference type="Gene3D" id="3.40.50.1820">
    <property type="entry name" value="alpha/beta hydrolase"/>
    <property type="match status" value="1"/>
</dbReference>
<feature type="domain" description="AB hydrolase-1" evidence="3">
    <location>
        <begin position="32"/>
        <end position="271"/>
    </location>
</feature>
<dbReference type="InterPro" id="IPR051340">
    <property type="entry name" value="Haloalkane_dehalogenase"/>
</dbReference>
<dbReference type="PANTHER" id="PTHR42977">
    <property type="entry name" value="HYDROLASE-RELATED"/>
    <property type="match status" value="1"/>
</dbReference>
<proteinExistence type="predicted"/>
<name>A0A853BZ06_9ACTN</name>
<dbReference type="Pfam" id="PF00561">
    <property type="entry name" value="Abhydrolase_1"/>
    <property type="match status" value="1"/>
</dbReference>
<dbReference type="EMBL" id="JACCFP010000001">
    <property type="protein sequence ID" value="NYJ00274.1"/>
    <property type="molecule type" value="Genomic_DNA"/>
</dbReference>
<dbReference type="PRINTS" id="PR00111">
    <property type="entry name" value="ABHYDROLASE"/>
</dbReference>
<evidence type="ECO:0000259" key="3">
    <source>
        <dbReference type="Pfam" id="PF00561"/>
    </source>
</evidence>
<dbReference type="Proteomes" id="UP000530424">
    <property type="component" value="Unassembled WGS sequence"/>
</dbReference>
<reference evidence="5 6" key="1">
    <citation type="submission" date="2020-07" db="EMBL/GenBank/DDBJ databases">
        <title>Sequencing the genomes of 1000 actinobacteria strains.</title>
        <authorList>
            <person name="Klenk H.-P."/>
        </authorList>
    </citation>
    <scope>NUCLEOTIDE SEQUENCE [LARGE SCALE GENOMIC DNA]</scope>
    <source>
        <strain evidence="5 6">DSM 103833</strain>
    </source>
</reference>
<dbReference type="InterPro" id="IPR016040">
    <property type="entry name" value="NAD(P)-bd_dom"/>
</dbReference>
<feature type="domain" description="NAD(P)-binding" evidence="4">
    <location>
        <begin position="300"/>
        <end position="474"/>
    </location>
</feature>
<sequence length="492" mass="52595">MPVSVPPEIRHLAVEVDGVNVFYREVGPPEAPTLLLLHGFPSGSHQFRRLLDALGHDYRLVAPDLPGFGNTEVPDGYRFSFDSLAATIEGFITSLDLAPCALYVFDFGGPVAMRIATRHPEWFTALVVQNANVSEDGLTDIARAMIANQPGLPGAEDRVRQILELAATRGQYLEGAADPALVAPDGWLLDQWHLELPGRKQAQVDLAFDYASNVARYPEWQDWLRRVQPPTLVLWGRHDPFFGPAGAEAYAAHVPDAEVHLLDTGHFALEESLPVAVPLIDAFLAKHLGPPTPLRLAVVGGHGRIGSVVADEATSRGHRVARLGSADLDATDPESWRGGLSDYDAVVLAVKGPDRTVERAVGAALKGLGDASGPRLVVVGGGGSLRAPNGERFVDLPGFPREYLETARDQATALDLIAGSGTEVPWTYVSPPPKDLVAGPASGHHHLQARDTPLLDGEGRPRATVGDLAAAVVDLAQGRHFLGERVAVATLE</sequence>
<protein>
    <submittedName>
        <fullName evidence="5">Pimeloyl-ACP methyl ester carboxylesterase/putative NADH-flavin reductase</fullName>
    </submittedName>
</protein>
<evidence type="ECO:0000256" key="2">
    <source>
        <dbReference type="SAM" id="MobiDB-lite"/>
    </source>
</evidence>
<feature type="region of interest" description="Disordered" evidence="2">
    <location>
        <begin position="439"/>
        <end position="461"/>
    </location>
</feature>
<organism evidence="5 6">
    <name type="scientific">Nocardioides thalensis</name>
    <dbReference type="NCBI Taxonomy" id="1914755"/>
    <lineage>
        <taxon>Bacteria</taxon>
        <taxon>Bacillati</taxon>
        <taxon>Actinomycetota</taxon>
        <taxon>Actinomycetes</taxon>
        <taxon>Propionibacteriales</taxon>
        <taxon>Nocardioidaceae</taxon>
        <taxon>Nocardioides</taxon>
    </lineage>
</organism>
<dbReference type="Gene3D" id="3.40.50.720">
    <property type="entry name" value="NAD(P)-binding Rossmann-like Domain"/>
    <property type="match status" value="1"/>
</dbReference>
<dbReference type="PANTHER" id="PTHR42977:SF3">
    <property type="entry name" value="AB HYDROLASE-1 DOMAIN-CONTAINING PROTEIN"/>
    <property type="match status" value="1"/>
</dbReference>
<dbReference type="GO" id="GO:0004301">
    <property type="term" value="F:epoxide hydrolase activity"/>
    <property type="evidence" value="ECO:0007669"/>
    <property type="project" value="TreeGrafter"/>
</dbReference>
<evidence type="ECO:0000313" key="5">
    <source>
        <dbReference type="EMBL" id="NYJ00274.1"/>
    </source>
</evidence>
<keyword evidence="6" id="KW-1185">Reference proteome</keyword>
<dbReference type="AlphaFoldDB" id="A0A853BZ06"/>
<keyword evidence="1" id="KW-0378">Hydrolase</keyword>
<dbReference type="RefSeq" id="WP_179666890.1">
    <property type="nucleotide sequence ID" value="NZ_JACCFP010000001.1"/>
</dbReference>
<dbReference type="SUPFAM" id="SSF53474">
    <property type="entry name" value="alpha/beta-Hydrolases"/>
    <property type="match status" value="1"/>
</dbReference>
<comment type="caution">
    <text evidence="5">The sequence shown here is derived from an EMBL/GenBank/DDBJ whole genome shotgun (WGS) entry which is preliminary data.</text>
</comment>
<evidence type="ECO:0000259" key="4">
    <source>
        <dbReference type="Pfam" id="PF13460"/>
    </source>
</evidence>
<gene>
    <name evidence="5" type="ORF">HNR19_000972</name>
</gene>